<reference evidence="6 7" key="1">
    <citation type="submission" date="2020-08" db="EMBL/GenBank/DDBJ databases">
        <authorList>
            <person name="Newling K."/>
            <person name="Davey J."/>
            <person name="Forrester S."/>
        </authorList>
    </citation>
    <scope>NUCLEOTIDE SEQUENCE [LARGE SCALE GENOMIC DNA]</scope>
    <source>
        <strain evidence="7">Crithidia deanei Carvalho (ATCC PRA-265)</strain>
    </source>
</reference>
<evidence type="ECO:0000256" key="1">
    <source>
        <dbReference type="ARBA" id="ARBA00004123"/>
    </source>
</evidence>
<proteinExistence type="predicted"/>
<keyword evidence="2" id="KW-0698">rRNA processing</keyword>
<dbReference type="Gene3D" id="2.40.50.700">
    <property type="match status" value="1"/>
</dbReference>
<dbReference type="PANTHER" id="PTHR23355">
    <property type="entry name" value="RIBONUCLEASE"/>
    <property type="match status" value="1"/>
</dbReference>
<sequence length="553" mass="63101">MVVVDDWAQHSSFPTGHYVEILGEIGDKDTEAVVILLEHDIPHYDFSEAVYDCLPKGEWKVTEDEVERRLDIRDLCVVSVDPLGCRDIDDALHCRTINGNHLEVGVHIADVTHFLHEKTPMDEEASKRSTSVYLVDRRINMLPQLLTENLCSLVEGEDRFAFSILFEFDESLQLVNSWFGKTIIKSRGALYYGDAQKMIDNPEDTSDIAVSLRNLMRISKHFKSQREKDGALFLASQEFKFKVDNAHVNPTDMQVYQTFEANSMIEEWMLYANTAAARKVYESYPRWALLRRHQRPGEGAFDALNEALEKKLKLRLDDTSSLSLNNSLNKCIDPEDPYFNTLIRILTTRCLRQAQYFCSNDIPKEEFYHFGLAMPIYTHFTSPIRRYADVVVHRQLAAAIGLTKVSDALMDVAGMEAIADNINYRHEQAQRAGRDSQNLFTGFYLRNFDGGSIPDEDGYVVRHSETHVFVLVPKYGQESKIPKDELSSVPELLQKVKVEIKFVKQGDVMRTKLLFSLKGLMKAGAEGGSLDVEEEDYKAESGEPEEKKFKPEA</sequence>
<dbReference type="GO" id="GO:0004519">
    <property type="term" value="F:endonuclease activity"/>
    <property type="evidence" value="ECO:0007669"/>
    <property type="project" value="TreeGrafter"/>
</dbReference>
<dbReference type="GO" id="GO:0003723">
    <property type="term" value="F:RNA binding"/>
    <property type="evidence" value="ECO:0007669"/>
    <property type="project" value="InterPro"/>
</dbReference>
<feature type="domain" description="RNB" evidence="5">
    <location>
        <begin position="69"/>
        <end position="402"/>
    </location>
</feature>
<accession>A0A7G2CJ09</accession>
<gene>
    <name evidence="6" type="ORF">ADEAN_000653000</name>
</gene>
<dbReference type="PANTHER" id="PTHR23355:SF35">
    <property type="entry name" value="EXOSOME COMPLEX EXONUCLEASE RRP44"/>
    <property type="match status" value="1"/>
</dbReference>
<organism evidence="6 7">
    <name type="scientific">Angomonas deanei</name>
    <dbReference type="NCBI Taxonomy" id="59799"/>
    <lineage>
        <taxon>Eukaryota</taxon>
        <taxon>Discoba</taxon>
        <taxon>Euglenozoa</taxon>
        <taxon>Kinetoplastea</taxon>
        <taxon>Metakinetoplastina</taxon>
        <taxon>Trypanosomatida</taxon>
        <taxon>Trypanosomatidae</taxon>
        <taxon>Strigomonadinae</taxon>
        <taxon>Angomonas</taxon>
    </lineage>
</organism>
<dbReference type="GO" id="GO:0071031">
    <property type="term" value="P:nuclear mRNA surveillance of mRNA 3'-end processing"/>
    <property type="evidence" value="ECO:0007669"/>
    <property type="project" value="TreeGrafter"/>
</dbReference>
<dbReference type="GO" id="GO:0000175">
    <property type="term" value="F:3'-5'-RNA exonuclease activity"/>
    <property type="evidence" value="ECO:0007669"/>
    <property type="project" value="TreeGrafter"/>
</dbReference>
<dbReference type="InterPro" id="IPR001900">
    <property type="entry name" value="RNase_II/R"/>
</dbReference>
<evidence type="ECO:0000256" key="2">
    <source>
        <dbReference type="ARBA" id="ARBA00022552"/>
    </source>
</evidence>
<keyword evidence="7" id="KW-1185">Reference proteome</keyword>
<evidence type="ECO:0000313" key="6">
    <source>
        <dbReference type="EMBL" id="CAD2219037.1"/>
    </source>
</evidence>
<dbReference type="InterPro" id="IPR050180">
    <property type="entry name" value="RNR_Ribonuclease"/>
</dbReference>
<dbReference type="PROSITE" id="PS01175">
    <property type="entry name" value="RIBONUCLEASE_II"/>
    <property type="match status" value="1"/>
</dbReference>
<dbReference type="SUPFAM" id="SSF50249">
    <property type="entry name" value="Nucleic acid-binding proteins"/>
    <property type="match status" value="1"/>
</dbReference>
<dbReference type="GO" id="GO:0000177">
    <property type="term" value="C:cytoplasmic exosome (RNase complex)"/>
    <property type="evidence" value="ECO:0007669"/>
    <property type="project" value="TreeGrafter"/>
</dbReference>
<dbReference type="InterPro" id="IPR022966">
    <property type="entry name" value="RNase_II/R_CS"/>
</dbReference>
<dbReference type="InterPro" id="IPR041505">
    <property type="entry name" value="Dis3_CSD2"/>
</dbReference>
<feature type="compositionally biased region" description="Basic and acidic residues" evidence="4">
    <location>
        <begin position="538"/>
        <end position="553"/>
    </location>
</feature>
<evidence type="ECO:0000259" key="5">
    <source>
        <dbReference type="SMART" id="SM00955"/>
    </source>
</evidence>
<keyword evidence="3" id="KW-0539">Nucleus</keyword>
<dbReference type="EMBL" id="LR877156">
    <property type="protein sequence ID" value="CAD2219037.1"/>
    <property type="molecule type" value="Genomic_DNA"/>
</dbReference>
<dbReference type="AlphaFoldDB" id="A0A7G2CJ09"/>
<protein>
    <submittedName>
        <fullName evidence="6">Dis3-like cold-shock domain 2 (CSD2)/RNB domain containing protein, putative</fullName>
    </submittedName>
</protein>
<evidence type="ECO:0000313" key="7">
    <source>
        <dbReference type="Proteomes" id="UP000515908"/>
    </source>
</evidence>
<comment type="subcellular location">
    <subcellularLocation>
        <location evidence="1">Nucleus</location>
    </subcellularLocation>
</comment>
<dbReference type="Pfam" id="PF17849">
    <property type="entry name" value="OB_Dis3"/>
    <property type="match status" value="1"/>
</dbReference>
<evidence type="ECO:0000256" key="4">
    <source>
        <dbReference type="SAM" id="MobiDB-lite"/>
    </source>
</evidence>
<dbReference type="InterPro" id="IPR012340">
    <property type="entry name" value="NA-bd_OB-fold"/>
</dbReference>
<evidence type="ECO:0000256" key="3">
    <source>
        <dbReference type="ARBA" id="ARBA00023242"/>
    </source>
</evidence>
<dbReference type="GO" id="GO:0006364">
    <property type="term" value="P:rRNA processing"/>
    <property type="evidence" value="ECO:0007669"/>
    <property type="project" value="UniProtKB-KW"/>
</dbReference>
<dbReference type="SMART" id="SM00955">
    <property type="entry name" value="RNB"/>
    <property type="match status" value="1"/>
</dbReference>
<name>A0A7G2CJ09_9TRYP</name>
<dbReference type="GO" id="GO:0016075">
    <property type="term" value="P:rRNA catabolic process"/>
    <property type="evidence" value="ECO:0007669"/>
    <property type="project" value="TreeGrafter"/>
</dbReference>
<feature type="region of interest" description="Disordered" evidence="4">
    <location>
        <begin position="526"/>
        <end position="553"/>
    </location>
</feature>
<dbReference type="Pfam" id="PF00773">
    <property type="entry name" value="RNB"/>
    <property type="match status" value="1"/>
</dbReference>
<dbReference type="VEuPathDB" id="TriTrypDB:ADEAN_000653000"/>
<dbReference type="Proteomes" id="UP000515908">
    <property type="component" value="Chromosome 12"/>
</dbReference>
<dbReference type="GO" id="GO:0000176">
    <property type="term" value="C:nuclear exosome (RNase complex)"/>
    <property type="evidence" value="ECO:0007669"/>
    <property type="project" value="TreeGrafter"/>
</dbReference>